<evidence type="ECO:0000313" key="1">
    <source>
        <dbReference type="EMBL" id="KAH1170966.1"/>
    </source>
</evidence>
<dbReference type="Proteomes" id="UP000827986">
    <property type="component" value="Unassembled WGS sequence"/>
</dbReference>
<dbReference type="AlphaFoldDB" id="A0A9D3X173"/>
<accession>A0A9D3X173</accession>
<comment type="caution">
    <text evidence="1">The sequence shown here is derived from an EMBL/GenBank/DDBJ whole genome shotgun (WGS) entry which is preliminary data.</text>
</comment>
<evidence type="ECO:0000313" key="2">
    <source>
        <dbReference type="Proteomes" id="UP000827986"/>
    </source>
</evidence>
<proteinExistence type="predicted"/>
<sequence length="106" mass="11614">MRGAKLNRIIKGLVKGAAIDMGSSGTFARGRIKRLQCMIFYRGRCCSQVLGTALLANWGSTVSSYQTSIFKSVLGRRSVQVRTGLRGCAGDLFKVPEPMSQFKDLH</sequence>
<reference evidence="1" key="1">
    <citation type="submission" date="2021-09" db="EMBL/GenBank/DDBJ databases">
        <title>The genome of Mauremys mutica provides insights into the evolution of semi-aquatic lifestyle.</title>
        <authorList>
            <person name="Gong S."/>
            <person name="Gao Y."/>
        </authorList>
    </citation>
    <scope>NUCLEOTIDE SEQUENCE</scope>
    <source>
        <strain evidence="1">MM-2020</strain>
        <tissue evidence="1">Muscle</tissue>
    </source>
</reference>
<organism evidence="1 2">
    <name type="scientific">Mauremys mutica</name>
    <name type="common">yellowpond turtle</name>
    <dbReference type="NCBI Taxonomy" id="74926"/>
    <lineage>
        <taxon>Eukaryota</taxon>
        <taxon>Metazoa</taxon>
        <taxon>Chordata</taxon>
        <taxon>Craniata</taxon>
        <taxon>Vertebrata</taxon>
        <taxon>Euteleostomi</taxon>
        <taxon>Archelosauria</taxon>
        <taxon>Testudinata</taxon>
        <taxon>Testudines</taxon>
        <taxon>Cryptodira</taxon>
        <taxon>Durocryptodira</taxon>
        <taxon>Testudinoidea</taxon>
        <taxon>Geoemydidae</taxon>
        <taxon>Geoemydinae</taxon>
        <taxon>Mauremys</taxon>
    </lineage>
</organism>
<gene>
    <name evidence="1" type="ORF">KIL84_006584</name>
</gene>
<keyword evidence="2" id="KW-1185">Reference proteome</keyword>
<dbReference type="EMBL" id="JAHDVG010000483">
    <property type="protein sequence ID" value="KAH1170966.1"/>
    <property type="molecule type" value="Genomic_DNA"/>
</dbReference>
<protein>
    <submittedName>
        <fullName evidence="1">Uncharacterized protein</fullName>
    </submittedName>
</protein>
<name>A0A9D3X173_9SAUR</name>